<sequence length="57" mass="6455">QIPQQSCQPLGCPNRERTHTHTRSVSLLCIQHTHSLTHTLINLSVHAKHNQLSQNPL</sequence>
<feature type="non-terminal residue" evidence="1">
    <location>
        <position position="1"/>
    </location>
</feature>
<accession>A0A1A7WV62</accession>
<feature type="non-terminal residue" evidence="1">
    <location>
        <position position="57"/>
    </location>
</feature>
<gene>
    <name evidence="1" type="primary">ARID3B</name>
</gene>
<organism evidence="1">
    <name type="scientific">Iconisemion striatum</name>
    <dbReference type="NCBI Taxonomy" id="60296"/>
    <lineage>
        <taxon>Eukaryota</taxon>
        <taxon>Metazoa</taxon>
        <taxon>Chordata</taxon>
        <taxon>Craniata</taxon>
        <taxon>Vertebrata</taxon>
        <taxon>Euteleostomi</taxon>
        <taxon>Actinopterygii</taxon>
        <taxon>Neopterygii</taxon>
        <taxon>Teleostei</taxon>
        <taxon>Neoteleostei</taxon>
        <taxon>Acanthomorphata</taxon>
        <taxon>Ovalentaria</taxon>
        <taxon>Atherinomorphae</taxon>
        <taxon>Cyprinodontiformes</taxon>
        <taxon>Nothobranchiidae</taxon>
        <taxon>Iconisemion</taxon>
    </lineage>
</organism>
<evidence type="ECO:0000313" key="1">
    <source>
        <dbReference type="EMBL" id="SBP09561.1"/>
    </source>
</evidence>
<reference evidence="1" key="2">
    <citation type="submission" date="2016-06" db="EMBL/GenBank/DDBJ databases">
        <title>The genome of a short-lived fish provides insights into sex chromosome evolution and the genetic control of aging.</title>
        <authorList>
            <person name="Reichwald K."/>
            <person name="Felder M."/>
            <person name="Petzold A."/>
            <person name="Koch P."/>
            <person name="Groth M."/>
            <person name="Platzer M."/>
        </authorList>
    </citation>
    <scope>NUCLEOTIDE SEQUENCE</scope>
    <source>
        <tissue evidence="1">Brain</tissue>
    </source>
</reference>
<reference evidence="1" key="1">
    <citation type="submission" date="2016-05" db="EMBL/GenBank/DDBJ databases">
        <authorList>
            <person name="Lavstsen T."/>
            <person name="Jespersen J.S."/>
        </authorList>
    </citation>
    <scope>NUCLEOTIDE SEQUENCE</scope>
    <source>
        <tissue evidence="1">Brain</tissue>
    </source>
</reference>
<protein>
    <submittedName>
        <fullName evidence="1">AT rich interactive domain 3B (Bright like)</fullName>
    </submittedName>
</protein>
<dbReference type="AlphaFoldDB" id="A0A1A7WV62"/>
<name>A0A1A7WV62_9TELE</name>
<dbReference type="EMBL" id="HADW01008161">
    <property type="protein sequence ID" value="SBP09561.1"/>
    <property type="molecule type" value="Transcribed_RNA"/>
</dbReference>
<proteinExistence type="predicted"/>